<accession>A0A8S4B404</accession>
<feature type="region of interest" description="Disordered" evidence="10">
    <location>
        <begin position="78"/>
        <end position="169"/>
    </location>
</feature>
<feature type="transmembrane region" description="Helical" evidence="11">
    <location>
        <begin position="218"/>
        <end position="238"/>
    </location>
</feature>
<dbReference type="PANTHER" id="PTHR12002">
    <property type="entry name" value="CLAUDIN"/>
    <property type="match status" value="1"/>
</dbReference>
<evidence type="ECO:0000256" key="10">
    <source>
        <dbReference type="SAM" id="MobiDB-lite"/>
    </source>
</evidence>
<evidence type="ECO:0000256" key="3">
    <source>
        <dbReference type="ARBA" id="ARBA00008295"/>
    </source>
</evidence>
<comment type="subcellular location">
    <subcellularLocation>
        <location evidence="1">Cell junction</location>
        <location evidence="1">Tight junction</location>
    </subcellularLocation>
    <subcellularLocation>
        <location evidence="2">Cell membrane</location>
        <topology evidence="2">Multi-pass membrane protein</topology>
    </subcellularLocation>
</comment>
<dbReference type="InterPro" id="IPR004031">
    <property type="entry name" value="PMP22/EMP/MP20/Claudin"/>
</dbReference>
<keyword evidence="7" id="KW-0965">Cell junction</keyword>
<proteinExistence type="inferred from homology"/>
<dbReference type="OrthoDB" id="9933182at2759"/>
<evidence type="ECO:0000256" key="7">
    <source>
        <dbReference type="ARBA" id="ARBA00022949"/>
    </source>
</evidence>
<dbReference type="PROSITE" id="PS01346">
    <property type="entry name" value="CLAUDIN"/>
    <property type="match status" value="1"/>
</dbReference>
<comment type="similarity">
    <text evidence="3">Belongs to the claudin family.</text>
</comment>
<keyword evidence="5" id="KW-1003">Cell membrane</keyword>
<dbReference type="GO" id="GO:0005198">
    <property type="term" value="F:structural molecule activity"/>
    <property type="evidence" value="ECO:0007669"/>
    <property type="project" value="InterPro"/>
</dbReference>
<keyword evidence="13" id="KW-1185">Reference proteome</keyword>
<sequence>MDPIVEVVALILGFLGWVLVGVALPNRYWKTSTVDGNVITTSTIYENLWMSCATDSTGVHNCREFPSLLALSGYIQTLRSPDPQTPRPSDPQISRPSDPQTPRPSDPQTLRPSDSGFLRYESPRYIQTLRPPDPQTLRPLDTQIPRPSDSQTLRPLRSPDPQTVRPGGGHSYVQASRALMIASIVLGTFGLVAALIGVQCSKAGGENYMLKGRIAGTAGVLFILQGICTMVSVSWYAFNITQDFFDPFHPGIRYEIGEGLYIGWCSGVLAIAGGSCLTCSCKMATEEKYPLPYQPRGTVYSGAAPSRSAAASTYGRNAYV</sequence>
<evidence type="ECO:0000256" key="2">
    <source>
        <dbReference type="ARBA" id="ARBA00004651"/>
    </source>
</evidence>
<organism evidence="12 13">
    <name type="scientific">Menidia menidia</name>
    <name type="common">Atlantic silverside</name>
    <dbReference type="NCBI Taxonomy" id="238744"/>
    <lineage>
        <taxon>Eukaryota</taxon>
        <taxon>Metazoa</taxon>
        <taxon>Chordata</taxon>
        <taxon>Craniata</taxon>
        <taxon>Vertebrata</taxon>
        <taxon>Euteleostomi</taxon>
        <taxon>Actinopterygii</taxon>
        <taxon>Neopterygii</taxon>
        <taxon>Teleostei</taxon>
        <taxon>Neoteleostei</taxon>
        <taxon>Acanthomorphata</taxon>
        <taxon>Ovalentaria</taxon>
        <taxon>Atherinomorphae</taxon>
        <taxon>Atheriniformes</taxon>
        <taxon>Atherinopsidae</taxon>
        <taxon>Menidiinae</taxon>
        <taxon>Menidia</taxon>
    </lineage>
</organism>
<dbReference type="Proteomes" id="UP000677803">
    <property type="component" value="Unassembled WGS sequence"/>
</dbReference>
<name>A0A8S4B404_9TELE</name>
<dbReference type="EMBL" id="CAJRST010014446">
    <property type="protein sequence ID" value="CAG5929161.1"/>
    <property type="molecule type" value="Genomic_DNA"/>
</dbReference>
<dbReference type="Pfam" id="PF00822">
    <property type="entry name" value="PMP22_Claudin"/>
    <property type="match status" value="2"/>
</dbReference>
<dbReference type="AlphaFoldDB" id="A0A8S4B404"/>
<dbReference type="Gene3D" id="1.20.140.150">
    <property type="match status" value="2"/>
</dbReference>
<evidence type="ECO:0000256" key="4">
    <source>
        <dbReference type="ARBA" id="ARBA00022427"/>
    </source>
</evidence>
<dbReference type="InterPro" id="IPR017974">
    <property type="entry name" value="Claudin_CS"/>
</dbReference>
<gene>
    <name evidence="12" type="ORF">MMEN_LOCUS12800</name>
</gene>
<keyword evidence="4" id="KW-0796">Tight junction</keyword>
<evidence type="ECO:0000256" key="8">
    <source>
        <dbReference type="ARBA" id="ARBA00022989"/>
    </source>
</evidence>
<reference evidence="12" key="1">
    <citation type="submission" date="2021-05" db="EMBL/GenBank/DDBJ databases">
        <authorList>
            <person name="Tigano A."/>
        </authorList>
    </citation>
    <scope>NUCLEOTIDE SEQUENCE</scope>
</reference>
<dbReference type="PRINTS" id="PR01077">
    <property type="entry name" value="CLAUDIN"/>
</dbReference>
<keyword evidence="6 11" id="KW-0812">Transmembrane</keyword>
<dbReference type="GO" id="GO:0005886">
    <property type="term" value="C:plasma membrane"/>
    <property type="evidence" value="ECO:0007669"/>
    <property type="project" value="UniProtKB-SubCell"/>
</dbReference>
<protein>
    <submittedName>
        <fullName evidence="12">(Atlantic silverside) hypothetical protein</fullName>
    </submittedName>
</protein>
<evidence type="ECO:0000256" key="9">
    <source>
        <dbReference type="ARBA" id="ARBA00023136"/>
    </source>
</evidence>
<feature type="transmembrane region" description="Helical" evidence="11">
    <location>
        <begin position="6"/>
        <end position="24"/>
    </location>
</feature>
<feature type="transmembrane region" description="Helical" evidence="11">
    <location>
        <begin position="178"/>
        <end position="198"/>
    </location>
</feature>
<dbReference type="GO" id="GO:0005923">
    <property type="term" value="C:bicellular tight junction"/>
    <property type="evidence" value="ECO:0007669"/>
    <property type="project" value="UniProtKB-SubCell"/>
</dbReference>
<evidence type="ECO:0000256" key="1">
    <source>
        <dbReference type="ARBA" id="ARBA00004435"/>
    </source>
</evidence>
<keyword evidence="9 11" id="KW-0472">Membrane</keyword>
<evidence type="ECO:0000256" key="5">
    <source>
        <dbReference type="ARBA" id="ARBA00022475"/>
    </source>
</evidence>
<dbReference type="InterPro" id="IPR006187">
    <property type="entry name" value="Claudin"/>
</dbReference>
<comment type="caution">
    <text evidence="12">The sequence shown here is derived from an EMBL/GenBank/DDBJ whole genome shotgun (WGS) entry which is preliminary data.</text>
</comment>
<evidence type="ECO:0000256" key="6">
    <source>
        <dbReference type="ARBA" id="ARBA00022692"/>
    </source>
</evidence>
<evidence type="ECO:0000313" key="12">
    <source>
        <dbReference type="EMBL" id="CAG5929161.1"/>
    </source>
</evidence>
<evidence type="ECO:0000313" key="13">
    <source>
        <dbReference type="Proteomes" id="UP000677803"/>
    </source>
</evidence>
<evidence type="ECO:0000256" key="11">
    <source>
        <dbReference type="SAM" id="Phobius"/>
    </source>
</evidence>
<keyword evidence="8 11" id="KW-1133">Transmembrane helix</keyword>